<evidence type="ECO:0000256" key="1">
    <source>
        <dbReference type="ARBA" id="ARBA00004496"/>
    </source>
</evidence>
<comment type="caution">
    <text evidence="12">The sequence shown here is derived from an EMBL/GenBank/DDBJ whole genome shotgun (WGS) entry which is preliminary data.</text>
</comment>
<dbReference type="CDD" id="cd17536">
    <property type="entry name" value="REC_YesN-like"/>
    <property type="match status" value="1"/>
</dbReference>
<dbReference type="PRINTS" id="PR00032">
    <property type="entry name" value="HTHARAC"/>
</dbReference>
<dbReference type="PROSITE" id="PS50110">
    <property type="entry name" value="RESPONSE_REGULATORY"/>
    <property type="match status" value="1"/>
</dbReference>
<evidence type="ECO:0000256" key="2">
    <source>
        <dbReference type="ARBA" id="ARBA00022490"/>
    </source>
</evidence>
<dbReference type="SMART" id="SM00448">
    <property type="entry name" value="REC"/>
    <property type="match status" value="1"/>
</dbReference>
<dbReference type="EMBL" id="JAFREL020000004">
    <property type="protein sequence ID" value="MEO1772078.1"/>
    <property type="molecule type" value="Genomic_DNA"/>
</dbReference>
<dbReference type="Gene3D" id="3.40.50.2300">
    <property type="match status" value="1"/>
</dbReference>
<feature type="domain" description="HTH araC/xylS-type" evidence="10">
    <location>
        <begin position="387"/>
        <end position="485"/>
    </location>
</feature>
<dbReference type="Proteomes" id="UP000664357">
    <property type="component" value="Unassembled WGS sequence"/>
</dbReference>
<dbReference type="PANTHER" id="PTHR42713:SF3">
    <property type="entry name" value="TRANSCRIPTIONAL REGULATORY PROTEIN HPTR"/>
    <property type="match status" value="1"/>
</dbReference>
<keyword evidence="2" id="KW-0963">Cytoplasm</keyword>
<evidence type="ECO:0000313" key="12">
    <source>
        <dbReference type="EMBL" id="MEO1772078.1"/>
    </source>
</evidence>
<name>A0ABV0EWS7_9ENTE</name>
<dbReference type="RefSeq" id="WP_242704549.1">
    <property type="nucleotide sequence ID" value="NZ_JAFREL020000004.1"/>
</dbReference>
<evidence type="ECO:0000256" key="9">
    <source>
        <dbReference type="SAM" id="Coils"/>
    </source>
</evidence>
<dbReference type="InterPro" id="IPR001789">
    <property type="entry name" value="Sig_transdc_resp-reg_receiver"/>
</dbReference>
<evidence type="ECO:0000256" key="6">
    <source>
        <dbReference type="ARBA" id="ARBA00023125"/>
    </source>
</evidence>
<reference evidence="12 13" key="1">
    <citation type="submission" date="2024-02" db="EMBL/GenBank/DDBJ databases">
        <title>The Genome Sequence of Enterococcus sp. DIV0159.</title>
        <authorList>
            <person name="Earl A."/>
            <person name="Manson A."/>
            <person name="Gilmore M."/>
            <person name="Sanders J."/>
            <person name="Shea T."/>
            <person name="Howe W."/>
            <person name="Livny J."/>
            <person name="Cuomo C."/>
            <person name="Neafsey D."/>
            <person name="Birren B."/>
        </authorList>
    </citation>
    <scope>NUCLEOTIDE SEQUENCE [LARGE SCALE GENOMIC DNA]</scope>
    <source>
        <strain evidence="12 13">665A</strain>
    </source>
</reference>
<gene>
    <name evidence="12" type="ORF">JZO67_004060</name>
</gene>
<dbReference type="InterPro" id="IPR018062">
    <property type="entry name" value="HTH_AraC-typ_CS"/>
</dbReference>
<dbReference type="PANTHER" id="PTHR42713">
    <property type="entry name" value="HISTIDINE KINASE-RELATED"/>
    <property type="match status" value="1"/>
</dbReference>
<evidence type="ECO:0000259" key="10">
    <source>
        <dbReference type="PROSITE" id="PS01124"/>
    </source>
</evidence>
<dbReference type="InterPro" id="IPR051552">
    <property type="entry name" value="HptR"/>
</dbReference>
<feature type="modified residue" description="4-aspartylphosphate" evidence="8">
    <location>
        <position position="56"/>
    </location>
</feature>
<dbReference type="Gene3D" id="1.10.10.60">
    <property type="entry name" value="Homeodomain-like"/>
    <property type="match status" value="2"/>
</dbReference>
<evidence type="ECO:0000256" key="3">
    <source>
        <dbReference type="ARBA" id="ARBA00022553"/>
    </source>
</evidence>
<evidence type="ECO:0000259" key="11">
    <source>
        <dbReference type="PROSITE" id="PS50110"/>
    </source>
</evidence>
<dbReference type="PROSITE" id="PS00041">
    <property type="entry name" value="HTH_ARAC_FAMILY_1"/>
    <property type="match status" value="1"/>
</dbReference>
<evidence type="ECO:0000256" key="5">
    <source>
        <dbReference type="ARBA" id="ARBA00023015"/>
    </source>
</evidence>
<dbReference type="InterPro" id="IPR018060">
    <property type="entry name" value="HTH_AraC"/>
</dbReference>
<evidence type="ECO:0000256" key="4">
    <source>
        <dbReference type="ARBA" id="ARBA00023012"/>
    </source>
</evidence>
<keyword evidence="5" id="KW-0805">Transcription regulation</keyword>
<dbReference type="PROSITE" id="PS01124">
    <property type="entry name" value="HTH_ARAC_FAMILY_2"/>
    <property type="match status" value="1"/>
</dbReference>
<keyword evidence="13" id="KW-1185">Reference proteome</keyword>
<keyword evidence="6" id="KW-0238">DNA-binding</keyword>
<keyword evidence="9" id="KW-0175">Coiled coil</keyword>
<accession>A0ABV0EWS7</accession>
<protein>
    <submittedName>
        <fullName evidence="12">Two-component system, response regulator YesN</fullName>
    </submittedName>
</protein>
<sequence length="502" mass="58908">MLHKAMLVDDEYMILEGLKQIISWQELGFEIVATARTGLEALDYLSRHPVDLIVSDITMPEMNGIEMVGEAYSRGYEFAAIFLSGYQEFEYVKEGIRLGVKDYLVKPVDQEELIEIVKKIQQELKEKQHRKEQEQLYSENSIVRWLNDDLNEHDFFELMESFGTPIQGPFTVIKILSEADQLLAIIQQLKTKNQRLIITGGPQQDQQITLIFQGDAEKLKRFLADLKRQYGGRVAFYTGETILDWENVYESYEKVLQIEELNNFYPDLLPNQKLELVENLNEQEFSFLVFNKSLMIGDAKTIQQELDKIFEEVHSQHLQPENARYIAFLLFTDISRQYPTATKVIYEETIQKIRQSTTVYQLKQVLEDVLHMVSEQPVEKQISEATQEVIELVRMDYTQDLTLKMVADELHLNAVYLGQLFKKEMHSSFSQYLNQVRIKKAQQLLLYSNQNINEIADEIGYNNTNYFSKMFKKLNGITPKEFREQYFMDYSNVNSEEENKWL</sequence>
<proteinExistence type="predicted"/>
<dbReference type="InterPro" id="IPR011006">
    <property type="entry name" value="CheY-like_superfamily"/>
</dbReference>
<evidence type="ECO:0000313" key="13">
    <source>
        <dbReference type="Proteomes" id="UP000664357"/>
    </source>
</evidence>
<dbReference type="InterPro" id="IPR041522">
    <property type="entry name" value="CdaR_GGDEF"/>
</dbReference>
<keyword evidence="3 8" id="KW-0597">Phosphoprotein</keyword>
<evidence type="ECO:0000256" key="7">
    <source>
        <dbReference type="ARBA" id="ARBA00023163"/>
    </source>
</evidence>
<dbReference type="InterPro" id="IPR020449">
    <property type="entry name" value="Tscrpt_reg_AraC-type_HTH"/>
</dbReference>
<dbReference type="InterPro" id="IPR009057">
    <property type="entry name" value="Homeodomain-like_sf"/>
</dbReference>
<dbReference type="SMART" id="SM00342">
    <property type="entry name" value="HTH_ARAC"/>
    <property type="match status" value="1"/>
</dbReference>
<evidence type="ECO:0000256" key="8">
    <source>
        <dbReference type="PROSITE-ProRule" id="PRU00169"/>
    </source>
</evidence>
<dbReference type="SUPFAM" id="SSF46689">
    <property type="entry name" value="Homeodomain-like"/>
    <property type="match status" value="2"/>
</dbReference>
<keyword evidence="4" id="KW-0902">Two-component regulatory system</keyword>
<organism evidence="12 13">
    <name type="scientific">Candidatus Enterococcus ferrettii</name>
    <dbReference type="NCBI Taxonomy" id="2815324"/>
    <lineage>
        <taxon>Bacteria</taxon>
        <taxon>Bacillati</taxon>
        <taxon>Bacillota</taxon>
        <taxon>Bacilli</taxon>
        <taxon>Lactobacillales</taxon>
        <taxon>Enterococcaceae</taxon>
        <taxon>Enterococcus</taxon>
    </lineage>
</organism>
<feature type="coiled-coil region" evidence="9">
    <location>
        <begin position="110"/>
        <end position="137"/>
    </location>
</feature>
<dbReference type="Pfam" id="PF00072">
    <property type="entry name" value="Response_reg"/>
    <property type="match status" value="1"/>
</dbReference>
<feature type="domain" description="Response regulatory" evidence="11">
    <location>
        <begin position="4"/>
        <end position="121"/>
    </location>
</feature>
<dbReference type="Pfam" id="PF17853">
    <property type="entry name" value="GGDEF_2"/>
    <property type="match status" value="1"/>
</dbReference>
<dbReference type="SUPFAM" id="SSF52172">
    <property type="entry name" value="CheY-like"/>
    <property type="match status" value="1"/>
</dbReference>
<keyword evidence="7" id="KW-0804">Transcription</keyword>
<dbReference type="Pfam" id="PF12833">
    <property type="entry name" value="HTH_18"/>
    <property type="match status" value="1"/>
</dbReference>
<comment type="subcellular location">
    <subcellularLocation>
        <location evidence="1">Cytoplasm</location>
    </subcellularLocation>
</comment>